<protein>
    <submittedName>
        <fullName evidence="1">Uncharacterized protein</fullName>
    </submittedName>
</protein>
<dbReference type="Proteomes" id="UP000004621">
    <property type="component" value="Unassembled WGS sequence"/>
</dbReference>
<evidence type="ECO:0000313" key="2">
    <source>
        <dbReference type="Proteomes" id="UP000004621"/>
    </source>
</evidence>
<sequence>MFLILAYCNTIFKRPSETRFNRLDQNVLVDTYYFNRCTLARAREAFVFPIIRQIPHPKY</sequence>
<name>A0A9W5IRJ5_NEISU</name>
<comment type="caution">
    <text evidence="1">The sequence shown here is derived from an EMBL/GenBank/DDBJ whole genome shotgun (WGS) entry which is preliminary data.</text>
</comment>
<evidence type="ECO:0000313" key="1">
    <source>
        <dbReference type="EMBL" id="EFC52452.1"/>
    </source>
</evidence>
<dbReference type="AlphaFoldDB" id="A0A9W5IRJ5"/>
<organism evidence="1 2">
    <name type="scientific">Neisseria subflava NJ9703</name>
    <dbReference type="NCBI Taxonomy" id="546268"/>
    <lineage>
        <taxon>Bacteria</taxon>
        <taxon>Pseudomonadati</taxon>
        <taxon>Pseudomonadota</taxon>
        <taxon>Betaproteobacteria</taxon>
        <taxon>Neisseriales</taxon>
        <taxon>Neisseriaceae</taxon>
        <taxon>Neisseria</taxon>
    </lineage>
</organism>
<proteinExistence type="predicted"/>
<accession>A0A9W5IRJ5</accession>
<reference evidence="1 2" key="1">
    <citation type="submission" date="2010-01" db="EMBL/GenBank/DDBJ databases">
        <authorList>
            <person name="Weinstock G."/>
            <person name="Sodergren E."/>
            <person name="Clifton S."/>
            <person name="Fulton L."/>
            <person name="Fulton B."/>
            <person name="Courtney L."/>
            <person name="Fronick C."/>
            <person name="Harrison M."/>
            <person name="Strong C."/>
            <person name="Farmer C."/>
            <person name="Delahaunty K."/>
            <person name="Markovic C."/>
            <person name="Hall O."/>
            <person name="Minx P."/>
            <person name="Tomlinson C."/>
            <person name="Mitreva M."/>
            <person name="Nelson J."/>
            <person name="Hou S."/>
            <person name="Wollam A."/>
            <person name="Pepin K.H."/>
            <person name="Johnson M."/>
            <person name="Bhonagiri V."/>
            <person name="Nash W.E."/>
            <person name="Warren W."/>
            <person name="Chinwalla A."/>
            <person name="Mardis E.R."/>
            <person name="Wilson R.K."/>
        </authorList>
    </citation>
    <scope>NUCLEOTIDE SEQUENCE [LARGE SCALE GENOMIC DNA]</scope>
    <source>
        <strain evidence="1 2">NJ9703</strain>
    </source>
</reference>
<dbReference type="EMBL" id="ACEO02000004">
    <property type="protein sequence ID" value="EFC52452.1"/>
    <property type="molecule type" value="Genomic_DNA"/>
</dbReference>
<gene>
    <name evidence="1" type="ORF">NEISUBOT_04198</name>
</gene>